<dbReference type="Pfam" id="PF13424">
    <property type="entry name" value="TPR_12"/>
    <property type="match status" value="1"/>
</dbReference>
<dbReference type="SUPFAM" id="SSF48452">
    <property type="entry name" value="TPR-like"/>
    <property type="match status" value="1"/>
</dbReference>
<dbReference type="Proteomes" id="UP000677228">
    <property type="component" value="Unassembled WGS sequence"/>
</dbReference>
<dbReference type="PROSITE" id="PS50005">
    <property type="entry name" value="TPR"/>
    <property type="match status" value="2"/>
</dbReference>
<feature type="repeat" description="TPR" evidence="1">
    <location>
        <begin position="134"/>
        <end position="167"/>
    </location>
</feature>
<dbReference type="InterPro" id="IPR019734">
    <property type="entry name" value="TPR_rpt"/>
</dbReference>
<dbReference type="AlphaFoldDB" id="A0A815U312"/>
<name>A0A815U312_9BILA</name>
<feature type="repeat" description="TPR" evidence="1">
    <location>
        <begin position="96"/>
        <end position="129"/>
    </location>
</feature>
<keyword evidence="7" id="KW-1185">Reference proteome</keyword>
<evidence type="ECO:0000313" key="3">
    <source>
        <dbReference type="EMBL" id="CAF1154186.1"/>
    </source>
</evidence>
<accession>A0A815U312</accession>
<gene>
    <name evidence="4" type="ORF">GPM918_LOCUS37359</name>
    <name evidence="3" type="ORF">OVA965_LOCUS21760</name>
    <name evidence="6" type="ORF">SRO942_LOCUS38122</name>
    <name evidence="5" type="ORF">TMI583_LOCUS22471</name>
</gene>
<dbReference type="EMBL" id="CAJOBA010032627">
    <property type="protein sequence ID" value="CAF3964066.1"/>
    <property type="molecule type" value="Genomic_DNA"/>
</dbReference>
<keyword evidence="1" id="KW-0802">TPR repeat</keyword>
<evidence type="ECO:0000256" key="2">
    <source>
        <dbReference type="SAM" id="MobiDB-lite"/>
    </source>
</evidence>
<evidence type="ECO:0000313" key="5">
    <source>
        <dbReference type="EMBL" id="CAF3964066.1"/>
    </source>
</evidence>
<evidence type="ECO:0008006" key="8">
    <source>
        <dbReference type="Google" id="ProtNLM"/>
    </source>
</evidence>
<dbReference type="Proteomes" id="UP000681722">
    <property type="component" value="Unassembled WGS sequence"/>
</dbReference>
<dbReference type="InterPro" id="IPR011990">
    <property type="entry name" value="TPR-like_helical_dom_sf"/>
</dbReference>
<dbReference type="Proteomes" id="UP000682733">
    <property type="component" value="Unassembled WGS sequence"/>
</dbReference>
<proteinExistence type="predicted"/>
<feature type="region of interest" description="Disordered" evidence="2">
    <location>
        <begin position="1"/>
        <end position="30"/>
    </location>
</feature>
<dbReference type="EMBL" id="CAJNOQ010023521">
    <property type="protein sequence ID" value="CAF1516650.1"/>
    <property type="molecule type" value="Genomic_DNA"/>
</dbReference>
<feature type="compositionally biased region" description="Basic and acidic residues" evidence="2">
    <location>
        <begin position="21"/>
        <end position="30"/>
    </location>
</feature>
<dbReference type="PROSITE" id="PS50293">
    <property type="entry name" value="TPR_REGION"/>
    <property type="match status" value="1"/>
</dbReference>
<protein>
    <recommendedName>
        <fullName evidence="8">Tetratricopeptide repeat protein</fullName>
    </recommendedName>
</protein>
<dbReference type="OrthoDB" id="10050400at2759"/>
<dbReference type="SMART" id="SM00028">
    <property type="entry name" value="TPR"/>
    <property type="match status" value="2"/>
</dbReference>
<dbReference type="EMBL" id="CAJOBC010089067">
    <property type="protein sequence ID" value="CAF4376511.1"/>
    <property type="molecule type" value="Genomic_DNA"/>
</dbReference>
<reference evidence="4" key="1">
    <citation type="submission" date="2021-02" db="EMBL/GenBank/DDBJ databases">
        <authorList>
            <person name="Nowell W R."/>
        </authorList>
    </citation>
    <scope>NUCLEOTIDE SEQUENCE</scope>
</reference>
<dbReference type="EMBL" id="CAJNOK010012029">
    <property type="protein sequence ID" value="CAF1154186.1"/>
    <property type="molecule type" value="Genomic_DNA"/>
</dbReference>
<dbReference type="Proteomes" id="UP000663829">
    <property type="component" value="Unassembled WGS sequence"/>
</dbReference>
<dbReference type="Gene3D" id="1.25.40.10">
    <property type="entry name" value="Tetratricopeptide repeat domain"/>
    <property type="match status" value="1"/>
</dbReference>
<evidence type="ECO:0000313" key="6">
    <source>
        <dbReference type="EMBL" id="CAF4376511.1"/>
    </source>
</evidence>
<organism evidence="4 7">
    <name type="scientific">Didymodactylos carnosus</name>
    <dbReference type="NCBI Taxonomy" id="1234261"/>
    <lineage>
        <taxon>Eukaryota</taxon>
        <taxon>Metazoa</taxon>
        <taxon>Spiralia</taxon>
        <taxon>Gnathifera</taxon>
        <taxon>Rotifera</taxon>
        <taxon>Eurotatoria</taxon>
        <taxon>Bdelloidea</taxon>
        <taxon>Philodinida</taxon>
        <taxon>Philodinidae</taxon>
        <taxon>Didymodactylos</taxon>
    </lineage>
</organism>
<evidence type="ECO:0000313" key="7">
    <source>
        <dbReference type="Proteomes" id="UP000663829"/>
    </source>
</evidence>
<feature type="compositionally biased region" description="Polar residues" evidence="2">
    <location>
        <begin position="1"/>
        <end position="12"/>
    </location>
</feature>
<comment type="caution">
    <text evidence="4">The sequence shown here is derived from an EMBL/GenBank/DDBJ whole genome shotgun (WGS) entry which is preliminary data.</text>
</comment>
<evidence type="ECO:0000256" key="1">
    <source>
        <dbReference type="PROSITE-ProRule" id="PRU00339"/>
    </source>
</evidence>
<evidence type="ECO:0000313" key="4">
    <source>
        <dbReference type="EMBL" id="CAF1516650.1"/>
    </source>
</evidence>
<sequence length="179" mass="20595">MGCNQSTATAIVSPTPPVEPAKIKEETENSPRKDDTYLMYCQLFKELLSEMNENDRSKVISYCSDLYTEENISDLIPTNPELINLTDYMREKIKDENPLFAMGRLMLEMGSYDRAEYFYLKALPREKQNWIRQSALLNNLGKTYQEQEKYEQALEYYEKAVTAAATTGFDLAEGSHQVA</sequence>